<dbReference type="Proteomes" id="UP000010445">
    <property type="component" value="Unassembled WGS sequence"/>
</dbReference>
<name>L1MGU3_9CORY</name>
<sequence>MVWLKTLGVILSLGIIAALYWAFKLRTSAPEAISLQRSIDLSRADIVDVVDAFERFRDSGDAEAIADRTLQRPELNNPNSTDPDIESFYIQLATARRFLQRLDIHLMSASTTEELESLLAITDKRAFELNQSWIKARRAAVRFKRG</sequence>
<dbReference type="AlphaFoldDB" id="L1MGU3"/>
<gene>
    <name evidence="2" type="ORF">HMPREF9997_01384</name>
</gene>
<keyword evidence="1" id="KW-0472">Membrane</keyword>
<proteinExistence type="predicted"/>
<keyword evidence="3" id="KW-1185">Reference proteome</keyword>
<protein>
    <submittedName>
        <fullName evidence="2">Uncharacterized protein</fullName>
    </submittedName>
</protein>
<dbReference type="HOGENOM" id="CLU_108847_0_0_11"/>
<comment type="caution">
    <text evidence="2">The sequence shown here is derived from an EMBL/GenBank/DDBJ whole genome shotgun (WGS) entry which is preliminary data.</text>
</comment>
<organism evidence="2 3">
    <name type="scientific">Corynebacterium durum F0235</name>
    <dbReference type="NCBI Taxonomy" id="1035195"/>
    <lineage>
        <taxon>Bacteria</taxon>
        <taxon>Bacillati</taxon>
        <taxon>Actinomycetota</taxon>
        <taxon>Actinomycetes</taxon>
        <taxon>Mycobacteriales</taxon>
        <taxon>Corynebacteriaceae</taxon>
        <taxon>Corynebacterium</taxon>
    </lineage>
</organism>
<keyword evidence="1" id="KW-0812">Transmembrane</keyword>
<dbReference type="EMBL" id="AMEM01000018">
    <property type="protein sequence ID" value="EKX90169.1"/>
    <property type="molecule type" value="Genomic_DNA"/>
</dbReference>
<accession>L1MGU3</accession>
<reference evidence="2 3" key="1">
    <citation type="submission" date="2012-05" db="EMBL/GenBank/DDBJ databases">
        <authorList>
            <person name="Weinstock G."/>
            <person name="Sodergren E."/>
            <person name="Lobos E.A."/>
            <person name="Fulton L."/>
            <person name="Fulton R."/>
            <person name="Courtney L."/>
            <person name="Fronick C."/>
            <person name="O'Laughlin M."/>
            <person name="Godfrey J."/>
            <person name="Wilson R.M."/>
            <person name="Miner T."/>
            <person name="Farmer C."/>
            <person name="Delehaunty K."/>
            <person name="Cordes M."/>
            <person name="Minx P."/>
            <person name="Tomlinson C."/>
            <person name="Chen J."/>
            <person name="Wollam A."/>
            <person name="Pepin K.H."/>
            <person name="Bhonagiri V."/>
            <person name="Zhang X."/>
            <person name="Suruliraj S."/>
            <person name="Warren W."/>
            <person name="Mitreva M."/>
            <person name="Mardis E.R."/>
            <person name="Wilson R.K."/>
        </authorList>
    </citation>
    <scope>NUCLEOTIDE SEQUENCE [LARGE SCALE GENOMIC DNA]</scope>
    <source>
        <strain evidence="2 3">F0235</strain>
    </source>
</reference>
<feature type="transmembrane region" description="Helical" evidence="1">
    <location>
        <begin position="6"/>
        <end position="23"/>
    </location>
</feature>
<evidence type="ECO:0000313" key="3">
    <source>
        <dbReference type="Proteomes" id="UP000010445"/>
    </source>
</evidence>
<keyword evidence="1" id="KW-1133">Transmembrane helix</keyword>
<dbReference type="eggNOG" id="ENOG5031JJD">
    <property type="taxonomic scope" value="Bacteria"/>
</dbReference>
<evidence type="ECO:0000313" key="2">
    <source>
        <dbReference type="EMBL" id="EKX90169.1"/>
    </source>
</evidence>
<evidence type="ECO:0000256" key="1">
    <source>
        <dbReference type="SAM" id="Phobius"/>
    </source>
</evidence>
<dbReference type="PATRIC" id="fig|1035195.3.peg.1241"/>